<comment type="caution">
    <text evidence="2">The sequence shown here is derived from an EMBL/GenBank/DDBJ whole genome shotgun (WGS) entry which is preliminary data.</text>
</comment>
<sequence length="199" mass="23308">MPSNDWELHKDTIVCLFLLEKLSLKEVSDRMKEEYHFDQKKHQYEYHLKKWGIKKNLSRDVWRYIRHQVRKRKMLGKRTEITQFGMQLQPDKVHKELQRYTLIPTAKDFGRDVPSPTNPGLDLIRVVTPNPPDFHKGWPATLPWLRFIEGFQIDLIGVPHMDRLLKQAGSNSSRLGLQNPLALCTKINETSIGDVNKVA</sequence>
<organism evidence="2 3">
    <name type="scientific">Xylaria arbuscula</name>
    <dbReference type="NCBI Taxonomy" id="114810"/>
    <lineage>
        <taxon>Eukaryota</taxon>
        <taxon>Fungi</taxon>
        <taxon>Dikarya</taxon>
        <taxon>Ascomycota</taxon>
        <taxon>Pezizomycotina</taxon>
        <taxon>Sordariomycetes</taxon>
        <taxon>Xylariomycetidae</taxon>
        <taxon>Xylariales</taxon>
        <taxon>Xylariaceae</taxon>
        <taxon>Xylaria</taxon>
    </lineage>
</organism>
<dbReference type="PANTHER" id="PTHR38788">
    <property type="entry name" value="CLR5 DOMAIN-CONTAINING PROTEIN"/>
    <property type="match status" value="1"/>
</dbReference>
<proteinExistence type="predicted"/>
<accession>A0A9W8TGJ6</accession>
<feature type="domain" description="Clr5" evidence="1">
    <location>
        <begin position="3"/>
        <end position="55"/>
    </location>
</feature>
<gene>
    <name evidence="2" type="ORF">NPX13_g11390</name>
</gene>
<evidence type="ECO:0000259" key="1">
    <source>
        <dbReference type="Pfam" id="PF14420"/>
    </source>
</evidence>
<dbReference type="InterPro" id="IPR025676">
    <property type="entry name" value="Clr5_dom"/>
</dbReference>
<dbReference type="AlphaFoldDB" id="A0A9W8TGJ6"/>
<keyword evidence="3" id="KW-1185">Reference proteome</keyword>
<evidence type="ECO:0000313" key="3">
    <source>
        <dbReference type="Proteomes" id="UP001148614"/>
    </source>
</evidence>
<protein>
    <recommendedName>
        <fullName evidence="1">Clr5 domain-containing protein</fullName>
    </recommendedName>
</protein>
<name>A0A9W8TGJ6_9PEZI</name>
<dbReference type="Pfam" id="PF14420">
    <property type="entry name" value="Clr5"/>
    <property type="match status" value="1"/>
</dbReference>
<dbReference type="VEuPathDB" id="FungiDB:F4678DRAFT_56993"/>
<evidence type="ECO:0000313" key="2">
    <source>
        <dbReference type="EMBL" id="KAJ3551318.1"/>
    </source>
</evidence>
<reference evidence="2" key="1">
    <citation type="submission" date="2022-07" db="EMBL/GenBank/DDBJ databases">
        <title>Genome Sequence of Xylaria arbuscula.</title>
        <authorList>
            <person name="Buettner E."/>
        </authorList>
    </citation>
    <scope>NUCLEOTIDE SEQUENCE</scope>
    <source>
        <strain evidence="2">VT107</strain>
    </source>
</reference>
<dbReference type="Proteomes" id="UP001148614">
    <property type="component" value="Unassembled WGS sequence"/>
</dbReference>
<dbReference type="EMBL" id="JANPWZ010003774">
    <property type="protein sequence ID" value="KAJ3551318.1"/>
    <property type="molecule type" value="Genomic_DNA"/>
</dbReference>
<dbReference type="PANTHER" id="PTHR38788:SF3">
    <property type="entry name" value="CLR5 DOMAIN-CONTAINING PROTEIN"/>
    <property type="match status" value="1"/>
</dbReference>